<evidence type="ECO:0000256" key="5">
    <source>
        <dbReference type="SAM" id="MobiDB-lite"/>
    </source>
</evidence>
<dbReference type="GO" id="GO:0006952">
    <property type="term" value="P:defense response"/>
    <property type="evidence" value="ECO:0007669"/>
    <property type="project" value="UniProtKB-KW"/>
</dbReference>
<dbReference type="Pfam" id="PF00931">
    <property type="entry name" value="NB-ARC"/>
    <property type="match status" value="1"/>
</dbReference>
<dbReference type="InterPro" id="IPR036163">
    <property type="entry name" value="HMA_dom_sf"/>
</dbReference>
<dbReference type="SUPFAM" id="SSF52200">
    <property type="entry name" value="Toll/Interleukin receptor TIR domain"/>
    <property type="match status" value="1"/>
</dbReference>
<evidence type="ECO:0000256" key="1">
    <source>
        <dbReference type="ARBA" id="ARBA00022614"/>
    </source>
</evidence>
<dbReference type="InterPro" id="IPR006121">
    <property type="entry name" value="HMA_dom"/>
</dbReference>
<dbReference type="InterPro" id="IPR042197">
    <property type="entry name" value="Apaf_helical"/>
</dbReference>
<evidence type="ECO:0000313" key="9">
    <source>
        <dbReference type="Proteomes" id="UP001293593"/>
    </source>
</evidence>
<dbReference type="InterPro" id="IPR044974">
    <property type="entry name" value="Disease_R_plants"/>
</dbReference>
<keyword evidence="2" id="KW-0677">Repeat</keyword>
<dbReference type="PANTHER" id="PTHR11017">
    <property type="entry name" value="LEUCINE-RICH REPEAT-CONTAINING PROTEIN"/>
    <property type="match status" value="1"/>
</dbReference>
<dbReference type="InterPro" id="IPR058192">
    <property type="entry name" value="WHD_ROQ1-like"/>
</dbReference>
<organism evidence="8 9">
    <name type="scientific">Acacia crassicarpa</name>
    <name type="common">northern wattle</name>
    <dbReference type="NCBI Taxonomy" id="499986"/>
    <lineage>
        <taxon>Eukaryota</taxon>
        <taxon>Viridiplantae</taxon>
        <taxon>Streptophyta</taxon>
        <taxon>Embryophyta</taxon>
        <taxon>Tracheophyta</taxon>
        <taxon>Spermatophyta</taxon>
        <taxon>Magnoliopsida</taxon>
        <taxon>eudicotyledons</taxon>
        <taxon>Gunneridae</taxon>
        <taxon>Pentapetalae</taxon>
        <taxon>rosids</taxon>
        <taxon>fabids</taxon>
        <taxon>Fabales</taxon>
        <taxon>Fabaceae</taxon>
        <taxon>Caesalpinioideae</taxon>
        <taxon>mimosoid clade</taxon>
        <taxon>Acacieae</taxon>
        <taxon>Acacia</taxon>
    </lineage>
</organism>
<feature type="region of interest" description="Disordered" evidence="5">
    <location>
        <begin position="1"/>
        <end position="64"/>
    </location>
</feature>
<evidence type="ECO:0000313" key="8">
    <source>
        <dbReference type="EMBL" id="KAK4269986.1"/>
    </source>
</evidence>
<dbReference type="SUPFAM" id="SSF55008">
    <property type="entry name" value="HMA, heavy metal-associated domain"/>
    <property type="match status" value="1"/>
</dbReference>
<keyword evidence="9" id="KW-1185">Reference proteome</keyword>
<dbReference type="EMBL" id="JAWXYG010000006">
    <property type="protein sequence ID" value="KAK4269986.1"/>
    <property type="molecule type" value="Genomic_DNA"/>
</dbReference>
<dbReference type="GO" id="GO:0007165">
    <property type="term" value="P:signal transduction"/>
    <property type="evidence" value="ECO:0007669"/>
    <property type="project" value="InterPro"/>
</dbReference>
<dbReference type="AlphaFoldDB" id="A0AAE1JJA4"/>
<dbReference type="InterPro" id="IPR036390">
    <property type="entry name" value="WH_DNA-bd_sf"/>
</dbReference>
<feature type="domain" description="HMA" evidence="7">
    <location>
        <begin position="60"/>
        <end position="129"/>
    </location>
</feature>
<dbReference type="PRINTS" id="PR00364">
    <property type="entry name" value="DISEASERSIST"/>
</dbReference>
<evidence type="ECO:0008006" key="10">
    <source>
        <dbReference type="Google" id="ProtNLM"/>
    </source>
</evidence>
<dbReference type="Gene3D" id="3.40.50.300">
    <property type="entry name" value="P-loop containing nucleotide triphosphate hydrolases"/>
    <property type="match status" value="1"/>
</dbReference>
<evidence type="ECO:0000259" key="7">
    <source>
        <dbReference type="PROSITE" id="PS50846"/>
    </source>
</evidence>
<keyword evidence="4" id="KW-0520">NAD</keyword>
<dbReference type="PANTHER" id="PTHR11017:SF271">
    <property type="entry name" value="DISEASE RESISTANCE PROTEIN (TIR-NBS-LRR CLASS) FAMILY"/>
    <property type="match status" value="1"/>
</dbReference>
<dbReference type="Gene3D" id="1.10.8.430">
    <property type="entry name" value="Helical domain of apoptotic protease-activating factors"/>
    <property type="match status" value="1"/>
</dbReference>
<dbReference type="PROSITE" id="PS50846">
    <property type="entry name" value="HMA_2"/>
    <property type="match status" value="1"/>
</dbReference>
<dbReference type="InterPro" id="IPR000157">
    <property type="entry name" value="TIR_dom"/>
</dbReference>
<dbReference type="PROSITE" id="PS50104">
    <property type="entry name" value="TIR"/>
    <property type="match status" value="1"/>
</dbReference>
<comment type="caution">
    <text evidence="8">The sequence shown here is derived from an EMBL/GenBank/DDBJ whole genome shotgun (WGS) entry which is preliminary data.</text>
</comment>
<dbReference type="Gene3D" id="3.80.10.10">
    <property type="entry name" value="Ribonuclease Inhibitor"/>
    <property type="match status" value="1"/>
</dbReference>
<dbReference type="Pfam" id="PF23282">
    <property type="entry name" value="WHD_ROQ1"/>
    <property type="match status" value="1"/>
</dbReference>
<sequence length="1185" mass="134861">MGEEKKPEEAKMEEKKSEEPNKAEEGKKAAKEEAKQPEKPNDSQDAGDGKESKEQTPPPPPDIMLKIDLHCEACAKKIRRSLIGWPGVEDVITDFKTNKLVVKGAKADPLKVSERVYRKTGKKVSILLARYDVFLSFRGEDTRASFTSHLSSSLSNDGIVVFKDDTDLPRGNNISEELQRGIENSTISIVIFSKDYAGSRWCLNELSKIMEVHRLQGRVVLPVFYDVDPSEVRNQISSFGDSFQDLIQKSSLTHDQVLRWRTDLREAGGIAGFVVLNSRNESEDIKNIVTHVCEILDKKDMFIANYPIGLDSRMENLIKMSESHPPNDVLVLGIWGMGGIGKTVIAKAIYNEIGRNFESRSFLLNIREVWEQHRGPVRLQQQLLSQICKTPKMKIYCIESGKSILKDRLRQKRALVVLDDVDNVEQLNALSGEGKWFLSGSRIIITTRDERLLRFLNVDANHVYRMKNMDESESIELFSWHAFRQSSPKEGYVELSRNIVAYSGGLPLALEILGCHLLNTPVIEWESVLDKLKKFPDDQIQKKLKISFDGLNSDTEREIFLDIACFFIGMDRNDVTQILNASGFSADHGISVLVERSLVTIDENNKLGMHDLLRDMGREIIRKESPKGFGKRSRLWFYEDVIDVLSKDAGTEFVEGLALNLPQDDKVSFLTKAFDKMNTLRLLRLVNVKLDGDYKYISRDLKWLCWHKFPLKYIPVNFFQNNLVAIELKYSNLRFWREPQLLKNMKILNLSHSTYLMHTPNFSKMPNLEKLILKDCPSLSMIHHSIGHLDKIHLINLKDCTSLHTLPRSIYKLQCLKTLILSGCLKIEKLEEEIEQMHSLTTLIADNTAITQAPISLARLENIGYISICGYQGLARHVFPSLIWSRMSPTNNPLSLVPTYAIMPPMISSLDILNCTIHGPSSIYDNLPKPQNLQLECILENDDVVEVNKGAAKILDSLCASSCRDLAKAPNTSKILEIESSLLADNNHSQAATSRRDKCLRHLIHIGNNDQVTSSLSDCILQGLTLRDHRDDCVLQGDKYPHWQSFKGEGASVKFKVPPVYGSGLKRMTVCCEYYPSHDLSNLEYDPFLSMLIINYTKMVTLEYRRDTVTSFEEAKWKEIISNLDSDDQVEIKAIFGNGLAVKRIAVYLKYYKSSHEQVEDLPSSSREIYKDDDENNDFRLLEQE</sequence>
<reference evidence="8" key="1">
    <citation type="submission" date="2023-10" db="EMBL/GenBank/DDBJ databases">
        <title>Chromosome-level genome of the transformable northern wattle, Acacia crassicarpa.</title>
        <authorList>
            <person name="Massaro I."/>
            <person name="Sinha N.R."/>
            <person name="Poethig S."/>
            <person name="Leichty A.R."/>
        </authorList>
    </citation>
    <scope>NUCLEOTIDE SEQUENCE</scope>
    <source>
        <strain evidence="8">Acra3RX</strain>
        <tissue evidence="8">Leaf</tissue>
    </source>
</reference>
<name>A0AAE1JJA4_9FABA</name>
<dbReference type="FunFam" id="3.40.50.10140:FF:000007">
    <property type="entry name" value="Disease resistance protein (TIR-NBS-LRR class)"/>
    <property type="match status" value="1"/>
</dbReference>
<proteinExistence type="predicted"/>
<dbReference type="Pfam" id="PF00403">
    <property type="entry name" value="HMA"/>
    <property type="match status" value="1"/>
</dbReference>
<feature type="compositionally biased region" description="Basic and acidic residues" evidence="5">
    <location>
        <begin position="1"/>
        <end position="54"/>
    </location>
</feature>
<gene>
    <name evidence="8" type="ORF">QN277_023077</name>
</gene>
<accession>A0AAE1JJA4</accession>
<dbReference type="SUPFAM" id="SSF52058">
    <property type="entry name" value="L domain-like"/>
    <property type="match status" value="1"/>
</dbReference>
<dbReference type="InterPro" id="IPR027417">
    <property type="entry name" value="P-loop_NTPase"/>
</dbReference>
<dbReference type="GO" id="GO:0043531">
    <property type="term" value="F:ADP binding"/>
    <property type="evidence" value="ECO:0007669"/>
    <property type="project" value="InterPro"/>
</dbReference>
<evidence type="ECO:0000256" key="4">
    <source>
        <dbReference type="ARBA" id="ARBA00023027"/>
    </source>
</evidence>
<dbReference type="SUPFAM" id="SSF52540">
    <property type="entry name" value="P-loop containing nucleoside triphosphate hydrolases"/>
    <property type="match status" value="1"/>
</dbReference>
<dbReference type="GO" id="GO:0046872">
    <property type="term" value="F:metal ion binding"/>
    <property type="evidence" value="ECO:0007669"/>
    <property type="project" value="InterPro"/>
</dbReference>
<dbReference type="InterPro" id="IPR035897">
    <property type="entry name" value="Toll_tir_struct_dom_sf"/>
</dbReference>
<dbReference type="SMART" id="SM00255">
    <property type="entry name" value="TIR"/>
    <property type="match status" value="1"/>
</dbReference>
<dbReference type="Pfam" id="PF01582">
    <property type="entry name" value="TIR"/>
    <property type="match status" value="1"/>
</dbReference>
<protein>
    <recommendedName>
        <fullName evidence="10">TMV resistance protein N</fullName>
    </recommendedName>
</protein>
<evidence type="ECO:0000256" key="2">
    <source>
        <dbReference type="ARBA" id="ARBA00022737"/>
    </source>
</evidence>
<dbReference type="Gene3D" id="3.30.70.100">
    <property type="match status" value="1"/>
</dbReference>
<dbReference type="SUPFAM" id="SSF46785">
    <property type="entry name" value="Winged helix' DNA-binding domain"/>
    <property type="match status" value="1"/>
</dbReference>
<dbReference type="Proteomes" id="UP001293593">
    <property type="component" value="Unassembled WGS sequence"/>
</dbReference>
<dbReference type="InterPro" id="IPR002182">
    <property type="entry name" value="NB-ARC"/>
</dbReference>
<keyword evidence="3" id="KW-0611">Plant defense</keyword>
<dbReference type="InterPro" id="IPR032675">
    <property type="entry name" value="LRR_dom_sf"/>
</dbReference>
<keyword evidence="1" id="KW-0433">Leucine-rich repeat</keyword>
<evidence type="ECO:0000256" key="3">
    <source>
        <dbReference type="ARBA" id="ARBA00022821"/>
    </source>
</evidence>
<feature type="domain" description="TIR" evidence="6">
    <location>
        <begin position="129"/>
        <end position="296"/>
    </location>
</feature>
<dbReference type="Gene3D" id="3.40.50.10140">
    <property type="entry name" value="Toll/interleukin-1 receptor homology (TIR) domain"/>
    <property type="match status" value="1"/>
</dbReference>
<dbReference type="CDD" id="cd00371">
    <property type="entry name" value="HMA"/>
    <property type="match status" value="1"/>
</dbReference>
<feature type="region of interest" description="Disordered" evidence="5">
    <location>
        <begin position="1162"/>
        <end position="1185"/>
    </location>
</feature>
<evidence type="ECO:0000259" key="6">
    <source>
        <dbReference type="PROSITE" id="PS50104"/>
    </source>
</evidence>